<feature type="compositionally biased region" description="Polar residues" evidence="1">
    <location>
        <begin position="124"/>
        <end position="133"/>
    </location>
</feature>
<feature type="transmembrane region" description="Helical" evidence="2">
    <location>
        <begin position="48"/>
        <end position="73"/>
    </location>
</feature>
<feature type="region of interest" description="Disordered" evidence="1">
    <location>
        <begin position="109"/>
        <end position="188"/>
    </location>
</feature>
<gene>
    <name evidence="3" type="ORF">V5799_025258</name>
</gene>
<keyword evidence="4" id="KW-1185">Reference proteome</keyword>
<proteinExistence type="predicted"/>
<evidence type="ECO:0000256" key="2">
    <source>
        <dbReference type="SAM" id="Phobius"/>
    </source>
</evidence>
<feature type="compositionally biased region" description="Low complexity" evidence="1">
    <location>
        <begin position="170"/>
        <end position="181"/>
    </location>
</feature>
<name>A0AAQ4EA42_AMBAM</name>
<dbReference type="AlphaFoldDB" id="A0AAQ4EA42"/>
<reference evidence="3 4" key="1">
    <citation type="journal article" date="2023" name="Arcadia Sci">
        <title>De novo assembly of a long-read Amblyomma americanum tick genome.</title>
        <authorList>
            <person name="Chou S."/>
            <person name="Poskanzer K.E."/>
            <person name="Rollins M."/>
            <person name="Thuy-Boun P.S."/>
        </authorList>
    </citation>
    <scope>NUCLEOTIDE SEQUENCE [LARGE SCALE GENOMIC DNA]</scope>
    <source>
        <strain evidence="3">F_SG_1</strain>
        <tissue evidence="3">Salivary glands</tissue>
    </source>
</reference>
<evidence type="ECO:0000313" key="3">
    <source>
        <dbReference type="EMBL" id="KAK8771498.1"/>
    </source>
</evidence>
<evidence type="ECO:0000313" key="4">
    <source>
        <dbReference type="Proteomes" id="UP001321473"/>
    </source>
</evidence>
<dbReference type="Proteomes" id="UP001321473">
    <property type="component" value="Unassembled WGS sequence"/>
</dbReference>
<keyword evidence="2" id="KW-0812">Transmembrane</keyword>
<protein>
    <submittedName>
        <fullName evidence="3">Uncharacterized protein</fullName>
    </submittedName>
</protein>
<accession>A0AAQ4EA42</accession>
<feature type="region of interest" description="Disordered" evidence="1">
    <location>
        <begin position="556"/>
        <end position="586"/>
    </location>
</feature>
<dbReference type="EMBL" id="JARKHS020019660">
    <property type="protein sequence ID" value="KAK8771498.1"/>
    <property type="molecule type" value="Genomic_DNA"/>
</dbReference>
<keyword evidence="2" id="KW-0472">Membrane</keyword>
<organism evidence="3 4">
    <name type="scientific">Amblyomma americanum</name>
    <name type="common">Lone star tick</name>
    <dbReference type="NCBI Taxonomy" id="6943"/>
    <lineage>
        <taxon>Eukaryota</taxon>
        <taxon>Metazoa</taxon>
        <taxon>Ecdysozoa</taxon>
        <taxon>Arthropoda</taxon>
        <taxon>Chelicerata</taxon>
        <taxon>Arachnida</taxon>
        <taxon>Acari</taxon>
        <taxon>Parasitiformes</taxon>
        <taxon>Ixodida</taxon>
        <taxon>Ixodoidea</taxon>
        <taxon>Ixodidae</taxon>
        <taxon>Amblyomminae</taxon>
        <taxon>Amblyomma</taxon>
    </lineage>
</organism>
<evidence type="ECO:0000256" key="1">
    <source>
        <dbReference type="SAM" id="MobiDB-lite"/>
    </source>
</evidence>
<keyword evidence="2" id="KW-1133">Transmembrane helix</keyword>
<comment type="caution">
    <text evidence="3">The sequence shown here is derived from an EMBL/GenBank/DDBJ whole genome shotgun (WGS) entry which is preliminary data.</text>
</comment>
<sequence>MMNLDYPLSQPGEQPAAFQPEVQPLDEAIASKAIIGDGRAHPAEKDMLLRAAFTAAGICVALVVIISGLFLIMHVGAAEEAPSTDATEAKVYASSMPTEVVVLTVKPKLPPTSATTTKRRPVPSATTKRTSARYTAETDPGIPTSSRDTAETDPGIPTTSTVVPERTEESTVSSTLATTSTRPPFPSQPPIKQFPMVCIFGVATNESVVTPADGVCDFTFYDGLYANSEDTLTSPSFRPAVDHVVGNALNHSITQYGLSFDFSKRREVARHLVTAAGRSKVVDLWKRNLRHYGFLSINSIGFNATEFCEAIEVLASLHILLQMQRTSPQDTSYLAVGFYAQGSDLREAMMIFRRVFTPDLIVAHGHIGFDDRVFETDCRMVLPTPFSAVGKYKSSQLSALAMLEGINHYTAALAVSVALFGRRYRPAHPDPEGSSEYGGFLPGKECTSYEGDYLVHYTFFCKERIFLRNLKMDIYDFGVSSFDKKEKWTIVYDTEYSIAEKLCLGKQAHTDLMYGVAAYGLEYADHSNECPSLSTSGAYGRTRLMKTLVRFFETGPSGGRMRDCNTTTPDDKRGDTGPYQGKRSRL</sequence>